<dbReference type="Pfam" id="PF04082">
    <property type="entry name" value="Fungal_trans"/>
    <property type="match status" value="1"/>
</dbReference>
<evidence type="ECO:0000256" key="8">
    <source>
        <dbReference type="SAM" id="MobiDB-lite"/>
    </source>
</evidence>
<dbReference type="AlphaFoldDB" id="A0AA38RLX2"/>
<evidence type="ECO:0000256" key="7">
    <source>
        <dbReference type="ARBA" id="ARBA00023242"/>
    </source>
</evidence>
<dbReference type="Pfam" id="PF00172">
    <property type="entry name" value="Zn_clus"/>
    <property type="match status" value="1"/>
</dbReference>
<dbReference type="GO" id="GO:0043565">
    <property type="term" value="F:sequence-specific DNA binding"/>
    <property type="evidence" value="ECO:0007669"/>
    <property type="project" value="TreeGrafter"/>
</dbReference>
<evidence type="ECO:0000313" key="11">
    <source>
        <dbReference type="Proteomes" id="UP001174694"/>
    </source>
</evidence>
<evidence type="ECO:0000256" key="1">
    <source>
        <dbReference type="ARBA" id="ARBA00004123"/>
    </source>
</evidence>
<dbReference type="InterPro" id="IPR052202">
    <property type="entry name" value="Yeast_MetPath_Reg"/>
</dbReference>
<feature type="region of interest" description="Disordered" evidence="8">
    <location>
        <begin position="194"/>
        <end position="215"/>
    </location>
</feature>
<dbReference type="InterPro" id="IPR007219">
    <property type="entry name" value="XnlR_reg_dom"/>
</dbReference>
<feature type="region of interest" description="Disordered" evidence="8">
    <location>
        <begin position="1"/>
        <end position="48"/>
    </location>
</feature>
<evidence type="ECO:0000256" key="3">
    <source>
        <dbReference type="ARBA" id="ARBA00022833"/>
    </source>
</evidence>
<dbReference type="InterPro" id="IPR036864">
    <property type="entry name" value="Zn2-C6_fun-type_DNA-bd_sf"/>
</dbReference>
<proteinExistence type="predicted"/>
<evidence type="ECO:0000259" key="9">
    <source>
        <dbReference type="PROSITE" id="PS50048"/>
    </source>
</evidence>
<dbReference type="CDD" id="cd00067">
    <property type="entry name" value="GAL4"/>
    <property type="match status" value="1"/>
</dbReference>
<dbReference type="PANTHER" id="PTHR47782:SF12">
    <property type="entry name" value="ZN(II)2CYS6 TRANSCRIPTION FACTOR (EUROFUNG)"/>
    <property type="match status" value="1"/>
</dbReference>
<accession>A0AA38RLX2</accession>
<dbReference type="SMART" id="SM00066">
    <property type="entry name" value="GAL4"/>
    <property type="match status" value="1"/>
</dbReference>
<dbReference type="EMBL" id="JANBVO010000022">
    <property type="protein sequence ID" value="KAJ9142369.1"/>
    <property type="molecule type" value="Genomic_DNA"/>
</dbReference>
<protein>
    <submittedName>
        <fullName evidence="10">Fungal-specific transcription factor domain-containing protein</fullName>
    </submittedName>
</protein>
<dbReference type="GO" id="GO:0005634">
    <property type="term" value="C:nucleus"/>
    <property type="evidence" value="ECO:0007669"/>
    <property type="project" value="UniProtKB-SubCell"/>
</dbReference>
<keyword evidence="5" id="KW-0238">DNA-binding</keyword>
<dbReference type="Proteomes" id="UP001174694">
    <property type="component" value="Unassembled WGS sequence"/>
</dbReference>
<dbReference type="Gene3D" id="4.10.240.10">
    <property type="entry name" value="Zn(2)-C6 fungal-type DNA-binding domain"/>
    <property type="match status" value="1"/>
</dbReference>
<dbReference type="SMART" id="SM00906">
    <property type="entry name" value="Fungal_trans"/>
    <property type="match status" value="1"/>
</dbReference>
<dbReference type="PROSITE" id="PS50048">
    <property type="entry name" value="ZN2_CY6_FUNGAL_2"/>
    <property type="match status" value="1"/>
</dbReference>
<keyword evidence="7" id="KW-0539">Nucleus</keyword>
<feature type="domain" description="Zn(2)-C6 fungal-type" evidence="9">
    <location>
        <begin position="52"/>
        <end position="82"/>
    </location>
</feature>
<evidence type="ECO:0000256" key="6">
    <source>
        <dbReference type="ARBA" id="ARBA00023163"/>
    </source>
</evidence>
<sequence length="737" mass="81980">MENTKSSPEGPLAPSAAPSGAAPDRSAVSSASAGAAPGSHKKHGKRDRVALACQRCKTRKQKCDGNRPACASCARLSLKCVYVVPLVPAAGEKKLYIKALEQRVAELESHLASLGHTGVNEDHLGLGRTPARLQPLPASAAAAQPLLRLEQTASDDEANDILVAVRDLSLSASGHYVGASSNITIGRVLSSVVQNASSQPRREDPDEDDPTPKSATRLHDVIGVPFLSYSVAQRLLQGWFVHVNLRYPALLTPRLLRLHAHRENLNDVYERSILHLVYAVSGRWLESSGEMGHFFSEQHYEAAFEQMDEMLMLRDGRTVDYLILLALYCTRAPRDPGAWTYVGAAMRLCIELGLHRKQRKRPPSVEYEIDKRRFWTVYGLDRDVSISIGRPMSISDHDIDADLPLDIPEENEDDEVCRQAYLHVSNFPRNPPTTMTSFIHRLRLKQIESDIQHEIYRVDRPAQLSDVVIQQYLDRLNAWKDAIPLETRDFKQRPGMPYEGTILYTLHYHRIVRYLLYPMLGQTPMNKQWVRLCADACAGIISDYRALHHVFPVGFAALSIQSVFLAGLTLVYCAWLEPDDFLNIEGPLTDCQILLYIITERYPSARKYRDIFERIKASILSIIQRGDHRPRRPVNLDADVQERVENLGTNWGMGGMGADFSHMMSQMTGTQVGVGVDMSPFTVGSGHASMMDPLPMPPGMPPGHATESLGDNTAAGEQLLWTGMGGVHGIDNMTGLY</sequence>
<dbReference type="GO" id="GO:0006351">
    <property type="term" value="P:DNA-templated transcription"/>
    <property type="evidence" value="ECO:0007669"/>
    <property type="project" value="InterPro"/>
</dbReference>
<organism evidence="10 11">
    <name type="scientific">Pleurostoma richardsiae</name>
    <dbReference type="NCBI Taxonomy" id="41990"/>
    <lineage>
        <taxon>Eukaryota</taxon>
        <taxon>Fungi</taxon>
        <taxon>Dikarya</taxon>
        <taxon>Ascomycota</taxon>
        <taxon>Pezizomycotina</taxon>
        <taxon>Sordariomycetes</taxon>
        <taxon>Sordariomycetidae</taxon>
        <taxon>Calosphaeriales</taxon>
        <taxon>Pleurostomataceae</taxon>
        <taxon>Pleurostoma</taxon>
    </lineage>
</organism>
<evidence type="ECO:0000256" key="4">
    <source>
        <dbReference type="ARBA" id="ARBA00023015"/>
    </source>
</evidence>
<dbReference type="GO" id="GO:0000981">
    <property type="term" value="F:DNA-binding transcription factor activity, RNA polymerase II-specific"/>
    <property type="evidence" value="ECO:0007669"/>
    <property type="project" value="InterPro"/>
</dbReference>
<gene>
    <name evidence="10" type="ORF">NKR23_g7170</name>
</gene>
<evidence type="ECO:0000256" key="5">
    <source>
        <dbReference type="ARBA" id="ARBA00023125"/>
    </source>
</evidence>
<keyword evidence="3" id="KW-0862">Zinc</keyword>
<name>A0AA38RLX2_9PEZI</name>
<feature type="compositionally biased region" description="Low complexity" evidence="8">
    <location>
        <begin position="1"/>
        <end position="38"/>
    </location>
</feature>
<dbReference type="SUPFAM" id="SSF57701">
    <property type="entry name" value="Zn2/Cys6 DNA-binding domain"/>
    <property type="match status" value="1"/>
</dbReference>
<comment type="subcellular location">
    <subcellularLocation>
        <location evidence="1">Nucleus</location>
    </subcellularLocation>
</comment>
<dbReference type="GO" id="GO:0008270">
    <property type="term" value="F:zinc ion binding"/>
    <property type="evidence" value="ECO:0007669"/>
    <property type="project" value="InterPro"/>
</dbReference>
<evidence type="ECO:0000313" key="10">
    <source>
        <dbReference type="EMBL" id="KAJ9142369.1"/>
    </source>
</evidence>
<dbReference type="PANTHER" id="PTHR47782">
    <property type="entry name" value="ZN(II)2CYS6 TRANSCRIPTION FACTOR (EUROFUNG)-RELATED"/>
    <property type="match status" value="1"/>
</dbReference>
<keyword evidence="6" id="KW-0804">Transcription</keyword>
<dbReference type="GO" id="GO:0045944">
    <property type="term" value="P:positive regulation of transcription by RNA polymerase II"/>
    <property type="evidence" value="ECO:0007669"/>
    <property type="project" value="TreeGrafter"/>
</dbReference>
<dbReference type="CDD" id="cd12148">
    <property type="entry name" value="fungal_TF_MHR"/>
    <property type="match status" value="1"/>
</dbReference>
<dbReference type="InterPro" id="IPR001138">
    <property type="entry name" value="Zn2Cys6_DnaBD"/>
</dbReference>
<reference evidence="10" key="1">
    <citation type="submission" date="2022-07" db="EMBL/GenBank/DDBJ databases">
        <title>Fungi with potential for degradation of polypropylene.</title>
        <authorList>
            <person name="Gostincar C."/>
        </authorList>
    </citation>
    <scope>NUCLEOTIDE SEQUENCE</scope>
    <source>
        <strain evidence="10">EXF-13308</strain>
    </source>
</reference>
<keyword evidence="2" id="KW-0479">Metal-binding</keyword>
<dbReference type="PROSITE" id="PS00463">
    <property type="entry name" value="ZN2_CY6_FUNGAL_1"/>
    <property type="match status" value="1"/>
</dbReference>
<keyword evidence="4" id="KW-0805">Transcription regulation</keyword>
<keyword evidence="11" id="KW-1185">Reference proteome</keyword>
<evidence type="ECO:0000256" key="2">
    <source>
        <dbReference type="ARBA" id="ARBA00022723"/>
    </source>
</evidence>
<comment type="caution">
    <text evidence="10">The sequence shown here is derived from an EMBL/GenBank/DDBJ whole genome shotgun (WGS) entry which is preliminary data.</text>
</comment>